<dbReference type="PANTHER" id="PTHR34405">
    <property type="entry name" value="CRISPR-ASSOCIATED ENDORIBONUCLEASE CAS2"/>
    <property type="match status" value="1"/>
</dbReference>
<dbReference type="GO" id="GO:0004521">
    <property type="term" value="F:RNA endonuclease activity"/>
    <property type="evidence" value="ECO:0007669"/>
    <property type="project" value="InterPro"/>
</dbReference>
<dbReference type="Gene3D" id="3.30.70.240">
    <property type="match status" value="1"/>
</dbReference>
<sequence>MVGIYILVIYDIKIERINKVYKFLKTYLIWIQNSVFEGEITKAQYKTMIIKLKELTDEDEDSIIIYKIPKKYLNKEVLGIEKNPIEFIL</sequence>
<dbReference type="HOGENOM" id="CLU_161124_0_1_2"/>
<comment type="function">
    <text evidence="8">CRISPR (clustered regularly interspaced short palindromic repeat), is an adaptive immune system that provides protection against mobile genetic elements (viruses, transposable elements and conjugative plasmids). CRISPR clusters contain sequences complementary to antecedent mobile elements and target invading nucleic acids. CRISPR clusters are transcribed and processed into CRISPR RNA (crRNA). Functions as a ssRNA-specific endoribonuclease. Involved in the integration of spacer DNA into the CRISPR cassette.</text>
</comment>
<comment type="similarity">
    <text evidence="8">Belongs to the CRISPR-associated endoribonuclease Cas2 protein family.</text>
</comment>
<dbReference type="Pfam" id="PF09827">
    <property type="entry name" value="CRISPR_Cas2"/>
    <property type="match status" value="1"/>
</dbReference>
<dbReference type="GO" id="GO:0016787">
    <property type="term" value="F:hydrolase activity"/>
    <property type="evidence" value="ECO:0007669"/>
    <property type="project" value="UniProtKB-KW"/>
</dbReference>
<organism evidence="9 10">
    <name type="scientific">Methanosphaera stadtmanae (strain ATCC 43021 / DSM 3091 / JCM 11832 / MCB-3)</name>
    <dbReference type="NCBI Taxonomy" id="339860"/>
    <lineage>
        <taxon>Archaea</taxon>
        <taxon>Methanobacteriati</taxon>
        <taxon>Methanobacteriota</taxon>
        <taxon>Methanomada group</taxon>
        <taxon>Methanobacteria</taxon>
        <taxon>Methanobacteriales</taxon>
        <taxon>Methanobacteriaceae</taxon>
        <taxon>Methanosphaera</taxon>
    </lineage>
</organism>
<dbReference type="GO" id="GO:0051607">
    <property type="term" value="P:defense response to virus"/>
    <property type="evidence" value="ECO:0007669"/>
    <property type="project" value="UniProtKB-UniRule"/>
</dbReference>
<dbReference type="KEGG" id="mst:Msp_0425"/>
<evidence type="ECO:0000313" key="9">
    <source>
        <dbReference type="EMBL" id="ABC56826.1"/>
    </source>
</evidence>
<keyword evidence="5 8" id="KW-0378">Hydrolase</keyword>
<dbReference type="CDD" id="cd09725">
    <property type="entry name" value="Cas2_I_II_III"/>
    <property type="match status" value="1"/>
</dbReference>
<evidence type="ECO:0000256" key="5">
    <source>
        <dbReference type="ARBA" id="ARBA00022801"/>
    </source>
</evidence>
<comment type="subunit">
    <text evidence="8">Homodimer, forms a heterotetramer with a Cas1 homodimer.</text>
</comment>
<evidence type="ECO:0000256" key="1">
    <source>
        <dbReference type="ARBA" id="ARBA00001946"/>
    </source>
</evidence>
<comment type="cofactor">
    <cofactor evidence="1 8">
        <name>Mg(2+)</name>
        <dbReference type="ChEBI" id="CHEBI:18420"/>
    </cofactor>
</comment>
<dbReference type="GeneID" id="3855061"/>
<dbReference type="Proteomes" id="UP000001931">
    <property type="component" value="Chromosome"/>
</dbReference>
<evidence type="ECO:0000313" key="10">
    <source>
        <dbReference type="Proteomes" id="UP000001931"/>
    </source>
</evidence>
<evidence type="ECO:0000256" key="3">
    <source>
        <dbReference type="ARBA" id="ARBA00022723"/>
    </source>
</evidence>
<dbReference type="eggNOG" id="arCOG04194">
    <property type="taxonomic scope" value="Archaea"/>
</dbReference>
<dbReference type="NCBIfam" id="TIGR01573">
    <property type="entry name" value="cas2"/>
    <property type="match status" value="1"/>
</dbReference>
<dbReference type="STRING" id="339860.Msp_0425"/>
<dbReference type="GO" id="GO:0043571">
    <property type="term" value="P:maintenance of CRISPR repeat elements"/>
    <property type="evidence" value="ECO:0007669"/>
    <property type="project" value="UniProtKB-UniRule"/>
</dbReference>
<dbReference type="InterPro" id="IPR019199">
    <property type="entry name" value="Virulence_VapD/CRISPR_Cas2"/>
</dbReference>
<gene>
    <name evidence="8" type="primary">cas2</name>
    <name evidence="9" type="ordered locus">Msp_0425</name>
</gene>
<keyword evidence="4 8" id="KW-0255">Endonuclease</keyword>
<evidence type="ECO:0000256" key="8">
    <source>
        <dbReference type="HAMAP-Rule" id="MF_01471"/>
    </source>
</evidence>
<dbReference type="PANTHER" id="PTHR34405:SF1">
    <property type="entry name" value="CRISPR-ASSOCIATED ENDORIBONUCLEASE CAS2"/>
    <property type="match status" value="1"/>
</dbReference>
<keyword evidence="3 8" id="KW-0479">Metal-binding</keyword>
<name>Q2NH77_METST</name>
<dbReference type="InterPro" id="IPR021127">
    <property type="entry name" value="CRISPR_associated_Cas2"/>
</dbReference>
<protein>
    <recommendedName>
        <fullName evidence="8">CRISPR-associated endoribonuclease Cas2</fullName>
        <ecNumber evidence="8">3.1.-.-</ecNumber>
    </recommendedName>
</protein>
<dbReference type="EC" id="3.1.-.-" evidence="8"/>
<dbReference type="SUPFAM" id="SSF143430">
    <property type="entry name" value="TTP0101/SSO1404-like"/>
    <property type="match status" value="1"/>
</dbReference>
<keyword evidence="2 8" id="KW-0540">Nuclease</keyword>
<evidence type="ECO:0000256" key="4">
    <source>
        <dbReference type="ARBA" id="ARBA00022759"/>
    </source>
</evidence>
<evidence type="ECO:0000256" key="6">
    <source>
        <dbReference type="ARBA" id="ARBA00022842"/>
    </source>
</evidence>
<dbReference type="RefSeq" id="WP_011406026.1">
    <property type="nucleotide sequence ID" value="NC_007681.1"/>
</dbReference>
<evidence type="ECO:0000256" key="7">
    <source>
        <dbReference type="ARBA" id="ARBA00023118"/>
    </source>
</evidence>
<dbReference type="HAMAP" id="MF_01471">
    <property type="entry name" value="Cas2"/>
    <property type="match status" value="1"/>
</dbReference>
<accession>Q2NH77</accession>
<feature type="binding site" evidence="8">
    <location>
        <position position="11"/>
    </location>
    <ligand>
        <name>Mg(2+)</name>
        <dbReference type="ChEBI" id="CHEBI:18420"/>
        <note>catalytic</note>
    </ligand>
</feature>
<evidence type="ECO:0000256" key="2">
    <source>
        <dbReference type="ARBA" id="ARBA00022722"/>
    </source>
</evidence>
<proteinExistence type="inferred from homology"/>
<keyword evidence="6 8" id="KW-0460">Magnesium</keyword>
<dbReference type="GO" id="GO:0046872">
    <property type="term" value="F:metal ion binding"/>
    <property type="evidence" value="ECO:0007669"/>
    <property type="project" value="UniProtKB-UniRule"/>
</dbReference>
<dbReference type="AlphaFoldDB" id="Q2NH77"/>
<dbReference type="EMBL" id="CP000102">
    <property type="protein sequence ID" value="ABC56826.1"/>
    <property type="molecule type" value="Genomic_DNA"/>
</dbReference>
<keyword evidence="7 8" id="KW-0051">Antiviral defense</keyword>
<keyword evidence="10" id="KW-1185">Reference proteome</keyword>
<reference evidence="9 10" key="1">
    <citation type="journal article" date="2006" name="J. Bacteriol.">
        <title>The genome sequence of Methanosphaera stadtmanae reveals why this human intestinal archaeon is restricted to methanol and H2 for methane formation and ATP synthesis.</title>
        <authorList>
            <person name="Fricke W.F."/>
            <person name="Seedorf H."/>
            <person name="Henne A."/>
            <person name="Kruer M."/>
            <person name="Liesegang H."/>
            <person name="Hedderich R."/>
            <person name="Gottschalk G."/>
            <person name="Thauer R.K."/>
        </authorList>
    </citation>
    <scope>NUCLEOTIDE SEQUENCE [LARGE SCALE GENOMIC DNA]</scope>
    <source>
        <strain evidence="10">ATCC 43021 / DSM 3091 / JCM 11832 / MCB-3</strain>
    </source>
</reference>